<dbReference type="EMBL" id="AGNL01049369">
    <property type="protein sequence ID" value="EJK44679.1"/>
    <property type="molecule type" value="Genomic_DNA"/>
</dbReference>
<organism evidence="2 3">
    <name type="scientific">Thalassiosira oceanica</name>
    <name type="common">Marine diatom</name>
    <dbReference type="NCBI Taxonomy" id="159749"/>
    <lineage>
        <taxon>Eukaryota</taxon>
        <taxon>Sar</taxon>
        <taxon>Stramenopiles</taxon>
        <taxon>Ochrophyta</taxon>
        <taxon>Bacillariophyta</taxon>
        <taxon>Coscinodiscophyceae</taxon>
        <taxon>Thalassiosirophycidae</taxon>
        <taxon>Thalassiosirales</taxon>
        <taxon>Thalassiosiraceae</taxon>
        <taxon>Thalassiosira</taxon>
    </lineage>
</organism>
<keyword evidence="3" id="KW-1185">Reference proteome</keyword>
<gene>
    <name evidence="2" type="ORF">THAOC_36765</name>
</gene>
<feature type="region of interest" description="Disordered" evidence="1">
    <location>
        <begin position="42"/>
        <end position="193"/>
    </location>
</feature>
<proteinExistence type="predicted"/>
<dbReference type="Proteomes" id="UP000266841">
    <property type="component" value="Unassembled WGS sequence"/>
</dbReference>
<evidence type="ECO:0000313" key="3">
    <source>
        <dbReference type="Proteomes" id="UP000266841"/>
    </source>
</evidence>
<evidence type="ECO:0000256" key="1">
    <source>
        <dbReference type="SAM" id="MobiDB-lite"/>
    </source>
</evidence>
<sequence length="193" mass="20820">MSGADVRTRTSAQKPKAYPAAGRWGREGRSFDKSLYLADVVEQLSSSPQSASSRLRYTRNRSKRPSQQEVPPERRRAQMASESTSPEDDHGHADGTASRTFAPSGVSAQVTGGGTNAGDRTATPLLQEVPRNGATASTIRAIPDDDDPPIPVWQVADHEKEWKGPQLHDGPAGPQPFFSHEFDDSLAKRGGTT</sequence>
<protein>
    <submittedName>
        <fullName evidence="2">Uncharacterized protein</fullName>
    </submittedName>
</protein>
<feature type="compositionally biased region" description="Polar residues" evidence="1">
    <location>
        <begin position="97"/>
        <end position="110"/>
    </location>
</feature>
<accession>K0R1D3</accession>
<feature type="region of interest" description="Disordered" evidence="1">
    <location>
        <begin position="1"/>
        <end position="29"/>
    </location>
</feature>
<dbReference type="AlphaFoldDB" id="K0R1D3"/>
<reference evidence="2 3" key="1">
    <citation type="journal article" date="2012" name="Genome Biol.">
        <title>Genome and low-iron response of an oceanic diatom adapted to chronic iron limitation.</title>
        <authorList>
            <person name="Lommer M."/>
            <person name="Specht M."/>
            <person name="Roy A.S."/>
            <person name="Kraemer L."/>
            <person name="Andreson R."/>
            <person name="Gutowska M.A."/>
            <person name="Wolf J."/>
            <person name="Bergner S.V."/>
            <person name="Schilhabel M.B."/>
            <person name="Klostermeier U.C."/>
            <person name="Beiko R.G."/>
            <person name="Rosenstiel P."/>
            <person name="Hippler M."/>
            <person name="Laroche J."/>
        </authorList>
    </citation>
    <scope>NUCLEOTIDE SEQUENCE [LARGE SCALE GENOMIC DNA]</scope>
    <source>
        <strain evidence="2 3">CCMP1005</strain>
    </source>
</reference>
<name>K0R1D3_THAOC</name>
<comment type="caution">
    <text evidence="2">The sequence shown here is derived from an EMBL/GenBank/DDBJ whole genome shotgun (WGS) entry which is preliminary data.</text>
</comment>
<evidence type="ECO:0000313" key="2">
    <source>
        <dbReference type="EMBL" id="EJK44679.1"/>
    </source>
</evidence>